<sequence length="74" mass="7986">MGSNKFASQKGMTSYGTRRHLYDPNIASMVRPHAGMFALGTARQVTEKNVNLDPVDTTTVSLQMGTNKVPSQSG</sequence>
<dbReference type="Pfam" id="PF00402">
    <property type="entry name" value="Calponin"/>
    <property type="match status" value="2"/>
</dbReference>
<dbReference type="InterPro" id="IPR000557">
    <property type="entry name" value="Calponin_repeat"/>
</dbReference>
<evidence type="ECO:0000313" key="2">
    <source>
        <dbReference type="Ensembl" id="ENSSGRP00000006067.1"/>
    </source>
</evidence>
<dbReference type="PANTHER" id="PTHR47385:SF12">
    <property type="entry name" value="CALPONIN-1"/>
    <property type="match status" value="1"/>
</dbReference>
<reference evidence="2" key="1">
    <citation type="submission" date="2025-08" db="UniProtKB">
        <authorList>
            <consortium name="Ensembl"/>
        </authorList>
    </citation>
    <scope>IDENTIFICATION</scope>
</reference>
<evidence type="ECO:0000313" key="3">
    <source>
        <dbReference type="Proteomes" id="UP000472262"/>
    </source>
</evidence>
<protein>
    <submittedName>
        <fullName evidence="2">Uncharacterized protein</fullName>
    </submittedName>
</protein>
<dbReference type="PANTHER" id="PTHR47385">
    <property type="entry name" value="CALPONIN"/>
    <property type="match status" value="1"/>
</dbReference>
<reference evidence="2" key="2">
    <citation type="submission" date="2025-09" db="UniProtKB">
        <authorList>
            <consortium name="Ensembl"/>
        </authorList>
    </citation>
    <scope>IDENTIFICATION</scope>
</reference>
<dbReference type="AlphaFoldDB" id="A0A672K616"/>
<dbReference type="GO" id="GO:0007015">
    <property type="term" value="P:actin filament organization"/>
    <property type="evidence" value="ECO:0007669"/>
    <property type="project" value="TreeGrafter"/>
</dbReference>
<organism evidence="2 3">
    <name type="scientific">Sinocyclocheilus grahami</name>
    <name type="common">Dianchi golden-line fish</name>
    <name type="synonym">Barbus grahami</name>
    <dbReference type="NCBI Taxonomy" id="75366"/>
    <lineage>
        <taxon>Eukaryota</taxon>
        <taxon>Metazoa</taxon>
        <taxon>Chordata</taxon>
        <taxon>Craniata</taxon>
        <taxon>Vertebrata</taxon>
        <taxon>Euteleostomi</taxon>
        <taxon>Actinopterygii</taxon>
        <taxon>Neopterygii</taxon>
        <taxon>Teleostei</taxon>
        <taxon>Ostariophysi</taxon>
        <taxon>Cypriniformes</taxon>
        <taxon>Cyprinidae</taxon>
        <taxon>Cyprininae</taxon>
        <taxon>Sinocyclocheilus</taxon>
    </lineage>
</organism>
<keyword evidence="3" id="KW-1185">Reference proteome</keyword>
<comment type="similarity">
    <text evidence="1">Belongs to the calponin family.</text>
</comment>
<dbReference type="Proteomes" id="UP000472262">
    <property type="component" value="Unassembled WGS sequence"/>
</dbReference>
<proteinExistence type="inferred from homology"/>
<accession>A0A672K616</accession>
<dbReference type="InterPro" id="IPR050606">
    <property type="entry name" value="Calponin-like"/>
</dbReference>
<dbReference type="InParanoid" id="A0A672K616"/>
<dbReference type="OMA" id="RPHAGMF"/>
<dbReference type="GO" id="GO:0051015">
    <property type="term" value="F:actin filament binding"/>
    <property type="evidence" value="ECO:0007669"/>
    <property type="project" value="TreeGrafter"/>
</dbReference>
<dbReference type="GO" id="GO:0005925">
    <property type="term" value="C:focal adhesion"/>
    <property type="evidence" value="ECO:0007669"/>
    <property type="project" value="TreeGrafter"/>
</dbReference>
<dbReference type="PROSITE" id="PS51122">
    <property type="entry name" value="CALPONIN_2"/>
    <property type="match status" value="1"/>
</dbReference>
<evidence type="ECO:0000256" key="1">
    <source>
        <dbReference type="ARBA" id="ARBA00009631"/>
    </source>
</evidence>
<dbReference type="GO" id="GO:0015629">
    <property type="term" value="C:actin cytoskeleton"/>
    <property type="evidence" value="ECO:0007669"/>
    <property type="project" value="TreeGrafter"/>
</dbReference>
<name>A0A672K616_SINGR</name>
<dbReference type="Ensembl" id="ENSSGRT00000006581.1">
    <property type="protein sequence ID" value="ENSSGRP00000006067.1"/>
    <property type="gene ID" value="ENSSGRG00000004038.1"/>
</dbReference>